<organism evidence="2 3">
    <name type="scientific">Allorhodopirellula heiligendammensis</name>
    <dbReference type="NCBI Taxonomy" id="2714739"/>
    <lineage>
        <taxon>Bacteria</taxon>
        <taxon>Pseudomonadati</taxon>
        <taxon>Planctomycetota</taxon>
        <taxon>Planctomycetia</taxon>
        <taxon>Pirellulales</taxon>
        <taxon>Pirellulaceae</taxon>
        <taxon>Allorhodopirellula</taxon>
    </lineage>
</organism>
<dbReference type="AlphaFoldDB" id="A0A5C6BX75"/>
<comment type="caution">
    <text evidence="2">The sequence shown here is derived from an EMBL/GenBank/DDBJ whole genome shotgun (WGS) entry which is preliminary data.</text>
</comment>
<protein>
    <submittedName>
        <fullName evidence="2">Uncharacterized protein</fullName>
    </submittedName>
</protein>
<evidence type="ECO:0000313" key="2">
    <source>
        <dbReference type="EMBL" id="TWU15279.1"/>
    </source>
</evidence>
<reference evidence="2 3" key="1">
    <citation type="journal article" date="2020" name="Antonie Van Leeuwenhoek">
        <title>Rhodopirellula heiligendammensis sp. nov., Rhodopirellula pilleata sp. nov., and Rhodopirellula solitaria sp. nov. isolated from natural or artificial marine surfaces in Northern Germany and California, USA, and emended description of the genus Rhodopirellula.</title>
        <authorList>
            <person name="Kallscheuer N."/>
            <person name="Wiegand S."/>
            <person name="Jogler M."/>
            <person name="Boedeker C."/>
            <person name="Peeters S.H."/>
            <person name="Rast P."/>
            <person name="Heuer A."/>
            <person name="Jetten M.S.M."/>
            <person name="Rohde M."/>
            <person name="Jogler C."/>
        </authorList>
    </citation>
    <scope>NUCLEOTIDE SEQUENCE [LARGE SCALE GENOMIC DNA]</scope>
    <source>
        <strain evidence="2 3">Poly21</strain>
    </source>
</reference>
<dbReference type="OrthoDB" id="238446at2"/>
<name>A0A5C6BX75_9BACT</name>
<feature type="transmembrane region" description="Helical" evidence="1">
    <location>
        <begin position="250"/>
        <end position="269"/>
    </location>
</feature>
<gene>
    <name evidence="2" type="ORF">Poly21_24740</name>
</gene>
<feature type="transmembrane region" description="Helical" evidence="1">
    <location>
        <begin position="281"/>
        <end position="298"/>
    </location>
</feature>
<evidence type="ECO:0000256" key="1">
    <source>
        <dbReference type="SAM" id="Phobius"/>
    </source>
</evidence>
<dbReference type="Proteomes" id="UP000319908">
    <property type="component" value="Unassembled WGS sequence"/>
</dbReference>
<evidence type="ECO:0000313" key="3">
    <source>
        <dbReference type="Proteomes" id="UP000319908"/>
    </source>
</evidence>
<keyword evidence="3" id="KW-1185">Reference proteome</keyword>
<dbReference type="EMBL" id="SJPU01000002">
    <property type="protein sequence ID" value="TWU15279.1"/>
    <property type="molecule type" value="Genomic_DNA"/>
</dbReference>
<keyword evidence="1" id="KW-1133">Transmembrane helix</keyword>
<feature type="transmembrane region" description="Helical" evidence="1">
    <location>
        <begin position="67"/>
        <end position="89"/>
    </location>
</feature>
<sequence length="407" mass="44499">MRRDPLSSSLAATSFGRSVRWWVCSIGTLHWSMALSVPLGFLAAALLSVVPSMIGDTAHADSPAWGYLAGVWLFGLTIQAVVTQTLFTIPVPVKQHAEISESCDDDDSGMHSVILTIGGVWMAIPNMRLLGPRPKLLEVFGGASRVLALWSLMLLSIGIACLGCLLGDLLQNPQTDTDPVLSGSTATIAAVDRPWVAASWIFCLQGFWQLLPLPQSLGRVGWSAVIGLFTRPPELATSDRRKAIDVVRRVQWWLVAMALAILVSGVLAIELSGISTQAGGRAWPALCGVILLALWLFISARGDDLLASQLILVANGETGVLHGRVGIRPMLRQWQARRHQRARTRKLLEAAQREREEASDAARVDDILQRLHSYGRDALSDEERAILRRVSEAIRHERARNQDPQSK</sequence>
<accession>A0A5C6BX75</accession>
<keyword evidence="1" id="KW-0812">Transmembrane</keyword>
<feature type="transmembrane region" description="Helical" evidence="1">
    <location>
        <begin position="21"/>
        <end position="47"/>
    </location>
</feature>
<keyword evidence="1" id="KW-0472">Membrane</keyword>
<feature type="transmembrane region" description="Helical" evidence="1">
    <location>
        <begin position="147"/>
        <end position="166"/>
    </location>
</feature>
<feature type="transmembrane region" description="Helical" evidence="1">
    <location>
        <begin position="109"/>
        <end position="127"/>
    </location>
</feature>
<proteinExistence type="predicted"/>